<feature type="region of interest" description="Disordered" evidence="1">
    <location>
        <begin position="1"/>
        <end position="36"/>
    </location>
</feature>
<proteinExistence type="predicted"/>
<feature type="compositionally biased region" description="Basic and acidic residues" evidence="1">
    <location>
        <begin position="1"/>
        <end position="14"/>
    </location>
</feature>
<protein>
    <submittedName>
        <fullName evidence="2">Uncharacterized protein</fullName>
    </submittedName>
</protein>
<sequence>MKDHCAQEAGDVKRHVSPNRATGGTSDPGHLFAPTQNIGHTRNIFQHRGRTLECGPTKAECGSKGLVLAEETVDEMQALESSNNDRNQHKSTRIEITKPHDIIISHPPLRLTTCSSMDACKLSISAIKINSKQQHIVGGIGLGDSYHHGAGGD</sequence>
<gene>
    <name evidence="2" type="ORF">HCDG_02600</name>
</gene>
<dbReference type="Proteomes" id="UP000002624">
    <property type="component" value="Unassembled WGS sequence"/>
</dbReference>
<dbReference type="HOGENOM" id="CLU_1712765_0_0_1"/>
<accession>C6H8R9</accession>
<evidence type="ECO:0000313" key="3">
    <source>
        <dbReference type="Proteomes" id="UP000002624"/>
    </source>
</evidence>
<evidence type="ECO:0000313" key="2">
    <source>
        <dbReference type="EMBL" id="EER42702.1"/>
    </source>
</evidence>
<name>C6H8R9_AJECH</name>
<dbReference type="AlphaFoldDB" id="C6H8R9"/>
<organism evidence="2 3">
    <name type="scientific">Ajellomyces capsulatus (strain H143)</name>
    <name type="common">Darling's disease fungus</name>
    <name type="synonym">Histoplasma capsulatum</name>
    <dbReference type="NCBI Taxonomy" id="544712"/>
    <lineage>
        <taxon>Eukaryota</taxon>
        <taxon>Fungi</taxon>
        <taxon>Dikarya</taxon>
        <taxon>Ascomycota</taxon>
        <taxon>Pezizomycotina</taxon>
        <taxon>Eurotiomycetes</taxon>
        <taxon>Eurotiomycetidae</taxon>
        <taxon>Onygenales</taxon>
        <taxon>Ajellomycetaceae</taxon>
        <taxon>Histoplasma</taxon>
    </lineage>
</organism>
<dbReference type="VEuPathDB" id="FungiDB:HCDG_02600"/>
<reference evidence="3" key="1">
    <citation type="submission" date="2009-05" db="EMBL/GenBank/DDBJ databases">
        <title>The genome sequence of Ajellomyces capsulatus strain H143.</title>
        <authorList>
            <person name="Champion M."/>
            <person name="Cuomo C.A."/>
            <person name="Ma L.-J."/>
            <person name="Henn M.R."/>
            <person name="Sil A."/>
            <person name="Goldman B."/>
            <person name="Young S.K."/>
            <person name="Kodira C.D."/>
            <person name="Zeng Q."/>
            <person name="Koehrsen M."/>
            <person name="Alvarado L."/>
            <person name="Berlin A.M."/>
            <person name="Borenstein D."/>
            <person name="Chen Z."/>
            <person name="Engels R."/>
            <person name="Freedman E."/>
            <person name="Gellesch M."/>
            <person name="Goldberg J."/>
            <person name="Griggs A."/>
            <person name="Gujja S."/>
            <person name="Heiman D.I."/>
            <person name="Hepburn T.A."/>
            <person name="Howarth C."/>
            <person name="Jen D."/>
            <person name="Larson L."/>
            <person name="Lewis B."/>
            <person name="Mehta T."/>
            <person name="Park D."/>
            <person name="Pearson M."/>
            <person name="Roberts A."/>
            <person name="Saif S."/>
            <person name="Shea T.D."/>
            <person name="Shenoy N."/>
            <person name="Sisk P."/>
            <person name="Stolte C."/>
            <person name="Sykes S."/>
            <person name="Walk T."/>
            <person name="White J."/>
            <person name="Yandava C."/>
            <person name="Klein B."/>
            <person name="McEwen J.G."/>
            <person name="Puccia R."/>
            <person name="Goldman G.H."/>
            <person name="Felipe M.S."/>
            <person name="Nino-Vega G."/>
            <person name="San-Blas G."/>
            <person name="Taylor J.W."/>
            <person name="Mendoza L."/>
            <person name="Galagan J.E."/>
            <person name="Nusbaum C."/>
            <person name="Birren B.W."/>
        </authorList>
    </citation>
    <scope>NUCLEOTIDE SEQUENCE [LARGE SCALE GENOMIC DNA]</scope>
    <source>
        <strain evidence="3">H143</strain>
    </source>
</reference>
<evidence type="ECO:0000256" key="1">
    <source>
        <dbReference type="SAM" id="MobiDB-lite"/>
    </source>
</evidence>
<dbReference type="EMBL" id="GG692421">
    <property type="protein sequence ID" value="EER42702.1"/>
    <property type="molecule type" value="Genomic_DNA"/>
</dbReference>